<organism evidence="17">
    <name type="scientific">Panstrongylus lignarius</name>
    <dbReference type="NCBI Taxonomy" id="156445"/>
    <lineage>
        <taxon>Eukaryota</taxon>
        <taxon>Metazoa</taxon>
        <taxon>Ecdysozoa</taxon>
        <taxon>Arthropoda</taxon>
        <taxon>Hexapoda</taxon>
        <taxon>Insecta</taxon>
        <taxon>Pterygota</taxon>
        <taxon>Neoptera</taxon>
        <taxon>Paraneoptera</taxon>
        <taxon>Hemiptera</taxon>
        <taxon>Heteroptera</taxon>
        <taxon>Panheteroptera</taxon>
        <taxon>Cimicomorpha</taxon>
        <taxon>Reduviidae</taxon>
        <taxon>Triatominae</taxon>
        <taxon>Panstrongylus</taxon>
    </lineage>
</organism>
<sequence>MISLKLLQSSLASIFYRKQGDYLNLETSSHNQKFGRIQQKRYASILPEESFNMSCTLGSSVPMGLVLGVYCDDEDVNADKMKFTDSANKYNHFVKGKLQEYLKMALPLPRLGQVRLLYGLDTKFNAIAAVGMGTDCIGYNPVEEMDEQKEVIRIAAAAGAKALQDLTFPRIYVDSFGHAESSAEGASMGIWLFQENRAERKQKIMPKIEIFDSTDWIGWQIGHQKALAQNLARNLMEMPANILTPSAFALQAVDVLTKAGVNVEVKVRNWAKFRDFNAFLSVSSGSSQAPIFLEAFYEGCETDIAPAVLVGKGITFDAGGVCLRTCEHMKYMRGDMSGAAAVVAAIRAISNLQIPVNVRALIPLCENMPGAGAYKPGDIIKARNGKTIMVQNTSHEGRLILADALSYSVMYNPKFIVDIGTLTREIAQVLGSSAAGVFTNSDSLYDMMRIASIHTGDRVWRFPLWEYYSEDVRNTELSDVLNVGSSDNFGGACNAAAFLREFIPPCVDWMHIDSYGVALASGKTQPYLRKGMSGRPTRTLIEFLSQLACKHESCPT</sequence>
<protein>
    <recommendedName>
        <fullName evidence="2">Cytosol aminopeptidase</fullName>
        <ecNumber evidence="7">3.4.13.23</ecNumber>
    </recommendedName>
    <alternativeName>
        <fullName evidence="10">Cysteinylglycine-S-conjugate dipeptidase</fullName>
    </alternativeName>
    <alternativeName>
        <fullName evidence="11">Leucine aminopeptidase 3</fullName>
    </alternativeName>
    <alternativeName>
        <fullName evidence="9">Proline aminopeptidase</fullName>
    </alternativeName>
    <alternativeName>
        <fullName evidence="8">Prolyl aminopeptidase</fullName>
    </alternativeName>
</protein>
<dbReference type="EC" id="3.4.13.23" evidence="7"/>
<dbReference type="Pfam" id="PF00883">
    <property type="entry name" value="Peptidase_M17"/>
    <property type="match status" value="1"/>
</dbReference>
<dbReference type="InterPro" id="IPR011356">
    <property type="entry name" value="Leucine_aapep/pepB"/>
</dbReference>
<dbReference type="PRINTS" id="PR00481">
    <property type="entry name" value="LAMNOPPTDASE"/>
</dbReference>
<dbReference type="EMBL" id="GFTR01007141">
    <property type="protein sequence ID" value="JAW09285.1"/>
    <property type="molecule type" value="Transcribed_RNA"/>
</dbReference>
<dbReference type="AlphaFoldDB" id="A0A224XAD3"/>
<evidence type="ECO:0000256" key="14">
    <source>
        <dbReference type="ARBA" id="ARBA00049107"/>
    </source>
</evidence>
<evidence type="ECO:0000256" key="13">
    <source>
        <dbReference type="ARBA" id="ARBA00047881"/>
    </source>
</evidence>
<dbReference type="InterPro" id="IPR000819">
    <property type="entry name" value="Peptidase_M17_C"/>
</dbReference>
<feature type="domain" description="Peptidase M17 leucyl aminopeptidase N-terminal" evidence="16">
    <location>
        <begin position="66"/>
        <end position="198"/>
    </location>
</feature>
<evidence type="ECO:0000256" key="12">
    <source>
        <dbReference type="ARBA" id="ARBA00045966"/>
    </source>
</evidence>
<evidence type="ECO:0000256" key="8">
    <source>
        <dbReference type="ARBA" id="ARBA00029605"/>
    </source>
</evidence>
<keyword evidence="5" id="KW-0378">Hydrolase</keyword>
<dbReference type="InterPro" id="IPR043472">
    <property type="entry name" value="Macro_dom-like"/>
</dbReference>
<evidence type="ECO:0000256" key="6">
    <source>
        <dbReference type="ARBA" id="ARBA00023511"/>
    </source>
</evidence>
<dbReference type="GO" id="GO:0005737">
    <property type="term" value="C:cytoplasm"/>
    <property type="evidence" value="ECO:0007669"/>
    <property type="project" value="InterPro"/>
</dbReference>
<evidence type="ECO:0000259" key="15">
    <source>
        <dbReference type="Pfam" id="PF00883"/>
    </source>
</evidence>
<comment type="similarity">
    <text evidence="1">Belongs to the peptidase M17 family.</text>
</comment>
<evidence type="ECO:0000256" key="3">
    <source>
        <dbReference type="ARBA" id="ARBA00022438"/>
    </source>
</evidence>
<dbReference type="Gene3D" id="3.40.630.10">
    <property type="entry name" value="Zn peptidases"/>
    <property type="match status" value="1"/>
</dbReference>
<evidence type="ECO:0000259" key="16">
    <source>
        <dbReference type="Pfam" id="PF02789"/>
    </source>
</evidence>
<accession>A0A224XAD3</accession>
<name>A0A224XAD3_9HEMI</name>
<dbReference type="GO" id="GO:0030145">
    <property type="term" value="F:manganese ion binding"/>
    <property type="evidence" value="ECO:0007669"/>
    <property type="project" value="InterPro"/>
</dbReference>
<dbReference type="PANTHER" id="PTHR11963:SF25">
    <property type="entry name" value="CYTOSOL AMINOPEPTIDASE"/>
    <property type="match status" value="1"/>
</dbReference>
<evidence type="ECO:0000256" key="2">
    <source>
        <dbReference type="ARBA" id="ARBA00014190"/>
    </source>
</evidence>
<dbReference type="SUPFAM" id="SSF53187">
    <property type="entry name" value="Zn-dependent exopeptidases"/>
    <property type="match status" value="1"/>
</dbReference>
<evidence type="ECO:0000256" key="1">
    <source>
        <dbReference type="ARBA" id="ARBA00009528"/>
    </source>
</evidence>
<dbReference type="CDD" id="cd00433">
    <property type="entry name" value="Peptidase_M17"/>
    <property type="match status" value="1"/>
</dbReference>
<dbReference type="Gene3D" id="3.40.220.10">
    <property type="entry name" value="Leucine Aminopeptidase, subunit E, domain 1"/>
    <property type="match status" value="1"/>
</dbReference>
<dbReference type="PANTHER" id="PTHR11963">
    <property type="entry name" value="LEUCINE AMINOPEPTIDASE-RELATED"/>
    <property type="match status" value="1"/>
</dbReference>
<keyword evidence="4" id="KW-0645">Protease</keyword>
<evidence type="ECO:0000256" key="4">
    <source>
        <dbReference type="ARBA" id="ARBA00022670"/>
    </source>
</evidence>
<comment type="catalytic activity">
    <reaction evidence="6">
        <text>an S-substituted L-cysteinylglycine + H2O = an S-substituted L-cysteine + glycine</text>
        <dbReference type="Rhea" id="RHEA:60444"/>
        <dbReference type="ChEBI" id="CHEBI:15377"/>
        <dbReference type="ChEBI" id="CHEBI:57305"/>
        <dbReference type="ChEBI" id="CHEBI:58717"/>
        <dbReference type="ChEBI" id="CHEBI:143103"/>
        <dbReference type="EC" id="3.4.13.23"/>
    </reaction>
    <physiologicalReaction direction="left-to-right" evidence="6">
        <dbReference type="Rhea" id="RHEA:60445"/>
    </physiologicalReaction>
</comment>
<comment type="catalytic activity">
    <reaction evidence="14">
        <text>L-cysteinylglycine + H2O = L-cysteine + glycine</text>
        <dbReference type="Rhea" id="RHEA:28783"/>
        <dbReference type="ChEBI" id="CHEBI:15377"/>
        <dbReference type="ChEBI" id="CHEBI:35235"/>
        <dbReference type="ChEBI" id="CHEBI:57305"/>
        <dbReference type="ChEBI" id="CHEBI:61694"/>
    </reaction>
    <physiologicalReaction direction="left-to-right" evidence="14">
        <dbReference type="Rhea" id="RHEA:28784"/>
    </physiologicalReaction>
</comment>
<dbReference type="InterPro" id="IPR008283">
    <property type="entry name" value="Peptidase_M17_N"/>
</dbReference>
<dbReference type="GO" id="GO:0006508">
    <property type="term" value="P:proteolysis"/>
    <property type="evidence" value="ECO:0007669"/>
    <property type="project" value="UniProtKB-KW"/>
</dbReference>
<evidence type="ECO:0000256" key="10">
    <source>
        <dbReference type="ARBA" id="ARBA00030997"/>
    </source>
</evidence>
<comment type="function">
    <text evidence="12">Cytosolic metallopeptidase that catalyzes the removal of unsubstituted N-terminal hydrophobic amino acids from various peptides. The presence of Zn(2+) ions is essential for the peptidase activity, and the association with other cofactors can modulate the substrate spectificity of the enzyme. For instance, in the presence of Mn(2+), it displays a specific Cys-Gly hydrolyzing activity of Cys-Gly-S-conjugates. Involved in the metabolism of glutathione and in the degradation of glutathione S-conjugates, which may play a role in the control of the cell redox status.</text>
</comment>
<evidence type="ECO:0000313" key="17">
    <source>
        <dbReference type="EMBL" id="JAW09285.1"/>
    </source>
</evidence>
<dbReference type="Pfam" id="PF02789">
    <property type="entry name" value="Peptidase_M17_N"/>
    <property type="match status" value="1"/>
</dbReference>
<evidence type="ECO:0000256" key="9">
    <source>
        <dbReference type="ARBA" id="ARBA00030930"/>
    </source>
</evidence>
<dbReference type="GO" id="GO:0070006">
    <property type="term" value="F:metalloaminopeptidase activity"/>
    <property type="evidence" value="ECO:0007669"/>
    <property type="project" value="InterPro"/>
</dbReference>
<evidence type="ECO:0000256" key="11">
    <source>
        <dbReference type="ARBA" id="ARBA00031564"/>
    </source>
</evidence>
<comment type="catalytic activity">
    <reaction evidence="13">
        <text>S-benzyl-L-cysteinylglycine + H2O = S-benzyl-L-cysteine + glycine</text>
        <dbReference type="Rhea" id="RHEA:62568"/>
        <dbReference type="ChEBI" id="CHEBI:15377"/>
        <dbReference type="ChEBI" id="CHEBI:57305"/>
        <dbReference type="ChEBI" id="CHEBI:145802"/>
        <dbReference type="ChEBI" id="CHEBI:145803"/>
    </reaction>
    <physiologicalReaction direction="left-to-right" evidence="13">
        <dbReference type="Rhea" id="RHEA:62569"/>
    </physiologicalReaction>
</comment>
<evidence type="ECO:0000256" key="5">
    <source>
        <dbReference type="ARBA" id="ARBA00022801"/>
    </source>
</evidence>
<evidence type="ECO:0000256" key="7">
    <source>
        <dbReference type="ARBA" id="ARBA00023625"/>
    </source>
</evidence>
<proteinExistence type="inferred from homology"/>
<feature type="domain" description="Cytosol aminopeptidase" evidence="15">
    <location>
        <begin position="230"/>
        <end position="541"/>
    </location>
</feature>
<reference evidence="17" key="1">
    <citation type="journal article" date="2018" name="PLoS Negl. Trop. Dis.">
        <title>An insight into the salivary gland and fat body transcriptome of Panstrongylus lignarius (Hemiptera: Heteroptera), the main vector of Chagas disease in Peru.</title>
        <authorList>
            <person name="Nevoa J.C."/>
            <person name="Mendes M.T."/>
            <person name="da Silva M.V."/>
            <person name="Soares S.C."/>
            <person name="Oliveira C.J.F."/>
            <person name="Ribeiro J.M.C."/>
        </authorList>
    </citation>
    <scope>NUCLEOTIDE SEQUENCE</scope>
</reference>
<keyword evidence="3 17" id="KW-0031">Aminopeptidase</keyword>
<dbReference type="SUPFAM" id="SSF52949">
    <property type="entry name" value="Macro domain-like"/>
    <property type="match status" value="1"/>
</dbReference>